<comment type="caution">
    <text evidence="1">The sequence shown here is derived from an EMBL/GenBank/DDBJ whole genome shotgun (WGS) entry which is preliminary data.</text>
</comment>
<dbReference type="Proteomes" id="UP001550348">
    <property type="component" value="Unassembled WGS sequence"/>
</dbReference>
<dbReference type="InterPro" id="IPR032710">
    <property type="entry name" value="NTF2-like_dom_sf"/>
</dbReference>
<evidence type="ECO:0000313" key="2">
    <source>
        <dbReference type="Proteomes" id="UP001550348"/>
    </source>
</evidence>
<proteinExistence type="predicted"/>
<name>A0ABV2VME2_9ACTN</name>
<protein>
    <recommendedName>
        <fullName evidence="3">Ester cyclase</fullName>
    </recommendedName>
</protein>
<dbReference type="EMBL" id="JBEXRX010000042">
    <property type="protein sequence ID" value="MEU0153497.1"/>
    <property type="molecule type" value="Genomic_DNA"/>
</dbReference>
<keyword evidence="2" id="KW-1185">Reference proteome</keyword>
<evidence type="ECO:0000313" key="1">
    <source>
        <dbReference type="EMBL" id="MEU0153497.1"/>
    </source>
</evidence>
<evidence type="ECO:0008006" key="3">
    <source>
        <dbReference type="Google" id="ProtNLM"/>
    </source>
</evidence>
<gene>
    <name evidence="1" type="ORF">ABZ071_16540</name>
</gene>
<dbReference type="SUPFAM" id="SSF54427">
    <property type="entry name" value="NTF2-like"/>
    <property type="match status" value="1"/>
</dbReference>
<sequence>MAEPPSAARGQRCGVMADDQVTRNLKNMDELDFKGWNPADWNGVFAHHHTDDVLVDLKGQPKTHGVQEHIDAMKAFAQSTGGSPVQIKSHPIGFGSGDWTCVVGELEDGSRMVTVAKWRDGAIAEEYIWM</sequence>
<reference evidence="1 2" key="1">
    <citation type="submission" date="2024-06" db="EMBL/GenBank/DDBJ databases">
        <title>The Natural Products Discovery Center: Release of the First 8490 Sequenced Strains for Exploring Actinobacteria Biosynthetic Diversity.</title>
        <authorList>
            <person name="Kalkreuter E."/>
            <person name="Kautsar S.A."/>
            <person name="Yang D."/>
            <person name="Bader C.D."/>
            <person name="Teijaro C.N."/>
            <person name="Fluegel L."/>
            <person name="Davis C.M."/>
            <person name="Simpson J.R."/>
            <person name="Lauterbach L."/>
            <person name="Steele A.D."/>
            <person name="Gui C."/>
            <person name="Meng S."/>
            <person name="Li G."/>
            <person name="Viehrig K."/>
            <person name="Ye F."/>
            <person name="Su P."/>
            <person name="Kiefer A.F."/>
            <person name="Nichols A."/>
            <person name="Cepeda A.J."/>
            <person name="Yan W."/>
            <person name="Fan B."/>
            <person name="Jiang Y."/>
            <person name="Adhikari A."/>
            <person name="Zheng C.-J."/>
            <person name="Schuster L."/>
            <person name="Cowan T.M."/>
            <person name="Smanski M.J."/>
            <person name="Chevrette M.G."/>
            <person name="De Carvalho L.P.S."/>
            <person name="Shen B."/>
        </authorList>
    </citation>
    <scope>NUCLEOTIDE SEQUENCE [LARGE SCALE GENOMIC DNA]</scope>
    <source>
        <strain evidence="1 2">NPDC006286</strain>
    </source>
</reference>
<organism evidence="1 2">
    <name type="scientific">Micromonospora fulviviridis</name>
    <dbReference type="NCBI Taxonomy" id="47860"/>
    <lineage>
        <taxon>Bacteria</taxon>
        <taxon>Bacillati</taxon>
        <taxon>Actinomycetota</taxon>
        <taxon>Actinomycetes</taxon>
        <taxon>Micromonosporales</taxon>
        <taxon>Micromonosporaceae</taxon>
        <taxon>Micromonospora</taxon>
    </lineage>
</organism>
<accession>A0ABV2VME2</accession>
<dbReference type="RefSeq" id="WP_355665303.1">
    <property type="nucleotide sequence ID" value="NZ_JBEXRX010000042.1"/>
</dbReference>